<proteinExistence type="predicted"/>
<name>A0A9D9BVD5_PROMR</name>
<organism evidence="1 2">
    <name type="scientific">Prochlorococcus marinus CUG1433</name>
    <dbReference type="NCBI Taxonomy" id="2774506"/>
    <lineage>
        <taxon>Bacteria</taxon>
        <taxon>Bacillati</taxon>
        <taxon>Cyanobacteriota</taxon>
        <taxon>Cyanophyceae</taxon>
        <taxon>Synechococcales</taxon>
        <taxon>Prochlorococcaceae</taxon>
        <taxon>Prochlorococcus</taxon>
    </lineage>
</organism>
<dbReference type="AlphaFoldDB" id="A0A9D9BVD5"/>
<protein>
    <submittedName>
        <fullName evidence="1">Uncharacterized protein</fullName>
    </submittedName>
</protein>
<dbReference type="Proteomes" id="UP000668060">
    <property type="component" value="Unassembled WGS sequence"/>
</dbReference>
<dbReference type="EMBL" id="JAEPLN010000001">
    <property type="protein sequence ID" value="MBO6971291.1"/>
    <property type="molecule type" value="Genomic_DNA"/>
</dbReference>
<sequence length="195" mass="22128">MNNFKSKLKIFFKILICTTLSSFQTSSVIESKAEMVANISQATLGIESVGSPSLRVLNLDRVVYVGECPGVRNKTTVGYFVDYETPVREDLVVVLQNFTRGLSPSNPPSVQKDYDSGRASDKIKFKISKKRNKVYLSMQPGVNPIKYQIIDETDRKNPILVKSGIFMLDVKFVDQVYRRDKEYSSESGTYYCPFF</sequence>
<evidence type="ECO:0000313" key="1">
    <source>
        <dbReference type="EMBL" id="MBO6971291.1"/>
    </source>
</evidence>
<reference evidence="1" key="1">
    <citation type="journal article" date="2021" name="Front. Mar. Sci.">
        <title>Genomes of Diverse Isolates of Prochlorococcus High-Light-Adapted Clade II in the Western Pacific Ocean.</title>
        <authorList>
            <person name="Yan W."/>
            <person name="Feng X."/>
            <person name="Zhang W."/>
            <person name="Nawaz M.Z."/>
            <person name="Luo T."/>
            <person name="Zhang R."/>
            <person name="Jiao N."/>
        </authorList>
    </citation>
    <scope>NUCLEOTIDE SEQUENCE</scope>
    <source>
        <strain evidence="1">CUG1433</strain>
    </source>
</reference>
<evidence type="ECO:0000313" key="2">
    <source>
        <dbReference type="Proteomes" id="UP000668060"/>
    </source>
</evidence>
<accession>A0A9D9BVD5</accession>
<comment type="caution">
    <text evidence="1">The sequence shown here is derived from an EMBL/GenBank/DDBJ whole genome shotgun (WGS) entry which is preliminary data.</text>
</comment>
<gene>
    <name evidence="1" type="ORF">JJ842_05120</name>
</gene>